<proteinExistence type="predicted"/>
<accession>A0ACC1TMW3</accession>
<reference evidence="1" key="1">
    <citation type="submission" date="2022-09" db="EMBL/GenBank/DDBJ databases">
        <title>A Global Phylogenomic Analysis of the Shiitake Genus Lentinula.</title>
        <authorList>
            <consortium name="DOE Joint Genome Institute"/>
            <person name="Sierra-Patev S."/>
            <person name="Min B."/>
            <person name="Naranjo-Ortiz M."/>
            <person name="Looney B."/>
            <person name="Konkel Z."/>
            <person name="Slot J.C."/>
            <person name="Sakamoto Y."/>
            <person name="Steenwyk J.L."/>
            <person name="Rokas A."/>
            <person name="Carro J."/>
            <person name="Camarero S."/>
            <person name="Ferreira P."/>
            <person name="Molpeceres G."/>
            <person name="Ruiz-Duenas F.J."/>
            <person name="Serrano A."/>
            <person name="Henrissat B."/>
            <person name="Drula E."/>
            <person name="Hughes K.W."/>
            <person name="Mata J.L."/>
            <person name="Ishikawa N.K."/>
            <person name="Vargas-Isla R."/>
            <person name="Ushijima S."/>
            <person name="Smith C.A."/>
            <person name="Ahrendt S."/>
            <person name="Andreopoulos W."/>
            <person name="He G."/>
            <person name="Labutti K."/>
            <person name="Lipzen A."/>
            <person name="Ng V."/>
            <person name="Riley R."/>
            <person name="Sandor L."/>
            <person name="Barry K."/>
            <person name="Martinez A.T."/>
            <person name="Xiao Y."/>
            <person name="Gibbons J.G."/>
            <person name="Terashima K."/>
            <person name="Grigoriev I.V."/>
            <person name="Hibbett D.S."/>
        </authorList>
    </citation>
    <scope>NUCLEOTIDE SEQUENCE</scope>
    <source>
        <strain evidence="1">TMI1499</strain>
    </source>
</reference>
<name>A0ACC1TMW3_9AGAR</name>
<sequence>MHMRFSRFFGILGVVSVVCAAPFTSRIRSDTAFEEDLVARFDSRTFQDRQSPIGSWGAATSTTPTRREDTETGVINVVFDYNHEKEHTDTEYDNLVKEIVKNVPNTANAEVKFINNPNTHGFVGVSFHFSVGKKRYHAAATSSNDVYVEDVLAAGQNKVVQKGKRTGKEDLVEKLIWLLVEFGEFYDSLDFLFTACTILCTAVYMLLWYSYVPQIATKENSEEVDEP</sequence>
<organism evidence="1 2">
    <name type="scientific">Lentinula aff. lateritia</name>
    <dbReference type="NCBI Taxonomy" id="2804960"/>
    <lineage>
        <taxon>Eukaryota</taxon>
        <taxon>Fungi</taxon>
        <taxon>Dikarya</taxon>
        <taxon>Basidiomycota</taxon>
        <taxon>Agaricomycotina</taxon>
        <taxon>Agaricomycetes</taxon>
        <taxon>Agaricomycetidae</taxon>
        <taxon>Agaricales</taxon>
        <taxon>Marasmiineae</taxon>
        <taxon>Omphalotaceae</taxon>
        <taxon>Lentinula</taxon>
    </lineage>
</organism>
<keyword evidence="2" id="KW-1185">Reference proteome</keyword>
<comment type="caution">
    <text evidence="1">The sequence shown here is derived from an EMBL/GenBank/DDBJ whole genome shotgun (WGS) entry which is preliminary data.</text>
</comment>
<dbReference type="Proteomes" id="UP001163835">
    <property type="component" value="Unassembled WGS sequence"/>
</dbReference>
<gene>
    <name evidence="1" type="ORF">F5876DRAFT_69562</name>
</gene>
<evidence type="ECO:0000313" key="2">
    <source>
        <dbReference type="Proteomes" id="UP001163835"/>
    </source>
</evidence>
<protein>
    <submittedName>
        <fullName evidence="1">Uncharacterized protein</fullName>
    </submittedName>
</protein>
<evidence type="ECO:0000313" key="1">
    <source>
        <dbReference type="EMBL" id="KAJ3805716.1"/>
    </source>
</evidence>
<dbReference type="EMBL" id="MU795543">
    <property type="protein sequence ID" value="KAJ3805716.1"/>
    <property type="molecule type" value="Genomic_DNA"/>
</dbReference>